<dbReference type="RefSeq" id="WP_282838564.1">
    <property type="nucleotide sequence ID" value="NZ_JASCXW010000002.1"/>
</dbReference>
<name>A0AAW6U874_9MOLU</name>
<dbReference type="AlphaFoldDB" id="A0AAW6U874"/>
<accession>A0AAW6U874</accession>
<dbReference type="InterPro" id="IPR050270">
    <property type="entry name" value="DegV_domain_contain"/>
</dbReference>
<dbReference type="Gene3D" id="3.30.1180.10">
    <property type="match status" value="1"/>
</dbReference>
<keyword evidence="1" id="KW-0446">Lipid-binding</keyword>
<proteinExistence type="predicted"/>
<dbReference type="PANTHER" id="PTHR33434">
    <property type="entry name" value="DEGV DOMAIN-CONTAINING PROTEIN DR_1986-RELATED"/>
    <property type="match status" value="1"/>
</dbReference>
<reference evidence="2" key="1">
    <citation type="submission" date="2023-05" db="EMBL/GenBank/DDBJ databases">
        <title>Mariniplasma microaerophilum sp. nov., a novel anaerobic mollicute isolated from terrestrial mud volcano, Taman Peninsula, Russia.</title>
        <authorList>
            <person name="Khomyakova M.A."/>
            <person name="Merkel A.Y."/>
            <person name="Slobodkin A.I."/>
        </authorList>
    </citation>
    <scope>NUCLEOTIDE SEQUENCE</scope>
    <source>
        <strain evidence="2">M4Ah</strain>
    </source>
</reference>
<dbReference type="GO" id="GO:0008289">
    <property type="term" value="F:lipid binding"/>
    <property type="evidence" value="ECO:0007669"/>
    <property type="project" value="UniProtKB-KW"/>
</dbReference>
<dbReference type="EMBL" id="JASCXW010000002">
    <property type="protein sequence ID" value="MDI6452149.1"/>
    <property type="molecule type" value="Genomic_DNA"/>
</dbReference>
<comment type="caution">
    <text evidence="2">The sequence shown here is derived from an EMBL/GenBank/DDBJ whole genome shotgun (WGS) entry which is preliminary data.</text>
</comment>
<protein>
    <submittedName>
        <fullName evidence="2">DegV family protein</fullName>
    </submittedName>
</protein>
<dbReference type="PANTHER" id="PTHR33434:SF2">
    <property type="entry name" value="FATTY ACID-BINDING PROTEIN TM_1468"/>
    <property type="match status" value="1"/>
</dbReference>
<sequence length="280" mass="30958">MKRTVGLVVDSTFGLDSKYVKENNISVVALKVIIDGKEFIDGQLAPNQVVDALKSKKSIKTSQPSPEHFMQAYEKQLINYDEVICLTIAKSLSGTNNSANLGKTIMENNKIHVVDSETNINGGMYLTEKLIEFLDEGHNVQDALVYLEELKNKGSLIFTVDNLQTLVANGRLGRVQATIGNILKIKPILRFRKGVLDLEHKVRSSKNVMLYLVNEAKKLMDFGKVVVRIAYVDQSAQAKELQHEIFQLGENVDVKITGVISPVVSAHVGLGGLGIYLAYE</sequence>
<keyword evidence="3" id="KW-1185">Reference proteome</keyword>
<dbReference type="Proteomes" id="UP001431532">
    <property type="component" value="Unassembled WGS sequence"/>
</dbReference>
<gene>
    <name evidence="2" type="ORF">QJ521_01125</name>
</gene>
<organism evidence="2 3">
    <name type="scientific">Peloplasma aerotolerans</name>
    <dbReference type="NCBI Taxonomy" id="3044389"/>
    <lineage>
        <taxon>Bacteria</taxon>
        <taxon>Bacillati</taxon>
        <taxon>Mycoplasmatota</taxon>
        <taxon>Mollicutes</taxon>
        <taxon>Acholeplasmatales</taxon>
        <taxon>Acholeplasmataceae</taxon>
        <taxon>Peloplasma</taxon>
    </lineage>
</organism>
<evidence type="ECO:0000256" key="1">
    <source>
        <dbReference type="ARBA" id="ARBA00023121"/>
    </source>
</evidence>
<dbReference type="PROSITE" id="PS51482">
    <property type="entry name" value="DEGV"/>
    <property type="match status" value="1"/>
</dbReference>
<dbReference type="NCBIfam" id="TIGR00762">
    <property type="entry name" value="DegV"/>
    <property type="match status" value="1"/>
</dbReference>
<dbReference type="Pfam" id="PF02645">
    <property type="entry name" value="DegV"/>
    <property type="match status" value="1"/>
</dbReference>
<evidence type="ECO:0000313" key="2">
    <source>
        <dbReference type="EMBL" id="MDI6452149.1"/>
    </source>
</evidence>
<dbReference type="InterPro" id="IPR043168">
    <property type="entry name" value="DegV_C"/>
</dbReference>
<dbReference type="InterPro" id="IPR003797">
    <property type="entry name" value="DegV"/>
</dbReference>
<dbReference type="SUPFAM" id="SSF82549">
    <property type="entry name" value="DAK1/DegV-like"/>
    <property type="match status" value="1"/>
</dbReference>
<evidence type="ECO:0000313" key="3">
    <source>
        <dbReference type="Proteomes" id="UP001431532"/>
    </source>
</evidence>
<dbReference type="Gene3D" id="3.40.50.10170">
    <property type="match status" value="1"/>
</dbReference>